<feature type="signal peptide" evidence="3">
    <location>
        <begin position="1"/>
        <end position="31"/>
    </location>
</feature>
<feature type="chain" id="PRO_5046787852" evidence="3">
    <location>
        <begin position="32"/>
        <end position="406"/>
    </location>
</feature>
<evidence type="ECO:0000259" key="4">
    <source>
        <dbReference type="Pfam" id="PF13458"/>
    </source>
</evidence>
<dbReference type="Gene3D" id="3.40.50.2300">
    <property type="match status" value="2"/>
</dbReference>
<dbReference type="Pfam" id="PF13458">
    <property type="entry name" value="Peripla_BP_6"/>
    <property type="match status" value="1"/>
</dbReference>
<reference evidence="5 6" key="1">
    <citation type="submission" date="2024-03" db="EMBL/GenBank/DDBJ databases">
        <title>Actinomycetospora sp. OC33-EN08, a novel actinomycete isolated from wild orchid (Aerides multiflora).</title>
        <authorList>
            <person name="Suriyachadkun C."/>
        </authorList>
    </citation>
    <scope>NUCLEOTIDE SEQUENCE [LARGE SCALE GENOMIC DNA]</scope>
    <source>
        <strain evidence="5 6">OC33-EN08</strain>
    </source>
</reference>
<dbReference type="InterPro" id="IPR028081">
    <property type="entry name" value="Leu-bd"/>
</dbReference>
<accession>A0ABU8MPZ9</accession>
<evidence type="ECO:0000256" key="3">
    <source>
        <dbReference type="SAM" id="SignalP"/>
    </source>
</evidence>
<dbReference type="RefSeq" id="WP_337695964.1">
    <property type="nucleotide sequence ID" value="NZ_JBBEGN010000007.1"/>
</dbReference>
<feature type="domain" description="Leucine-binding protein" evidence="4">
    <location>
        <begin position="67"/>
        <end position="395"/>
    </location>
</feature>
<evidence type="ECO:0000313" key="6">
    <source>
        <dbReference type="Proteomes" id="UP001385809"/>
    </source>
</evidence>
<dbReference type="PROSITE" id="PS51257">
    <property type="entry name" value="PROKAR_LIPOPROTEIN"/>
    <property type="match status" value="1"/>
</dbReference>
<comment type="caution">
    <text evidence="5">The sequence shown here is derived from an EMBL/GenBank/DDBJ whole genome shotgun (WGS) entry which is preliminary data.</text>
</comment>
<evidence type="ECO:0000313" key="5">
    <source>
        <dbReference type="EMBL" id="MEJ2869394.1"/>
    </source>
</evidence>
<name>A0ABU8MPZ9_9PSEU</name>
<dbReference type="CDD" id="cd06342">
    <property type="entry name" value="PBP1_ABC_LIVBP-like"/>
    <property type="match status" value="1"/>
</dbReference>
<dbReference type="EMBL" id="JBBEGN010000007">
    <property type="protein sequence ID" value="MEJ2869394.1"/>
    <property type="molecule type" value="Genomic_DNA"/>
</dbReference>
<sequence>MEVRSVVRRRLAAAGALVAAAALVLSGCANQSGSGPAQTSAAPAPAQPNNAVLPAGDGQGRCAPGTSIAYVGTLAGQNAALGQAIANATELAVNQHNQANPNCQVTLVKADSGGTPDTAVGPTQAVLNNPAVLGIVGLPFSGESKAVGPALNAAGLVNITPSATNPGLTANGWTNFFRGLGNDAVQGPAAAKWMQQKFTPQSICVIKDDSDYGIGLAQAVTQALGPQVAACQGDVKTNQKEFSATVGQVQQANPQAIFYAGYYTEASPLIQQLRDAGVQTPFVAPDGVKDEQFVVNAAGSANGSFLTCPCVPQEGFTAFTQAYQQAYNTPPQTYSAEAYDAATILLQGIDKGAADRPALLNFVRSYNGQGLTKRFQWQPNGELTDTPVYVYRVDGDKIVTDSPITG</sequence>
<protein>
    <submittedName>
        <fullName evidence="5">Branched-chain amino acid ABC transporter substrate-binding protein</fullName>
    </submittedName>
</protein>
<organism evidence="5 6">
    <name type="scientific">Actinomycetospora aurantiaca</name>
    <dbReference type="NCBI Taxonomy" id="3129233"/>
    <lineage>
        <taxon>Bacteria</taxon>
        <taxon>Bacillati</taxon>
        <taxon>Actinomycetota</taxon>
        <taxon>Actinomycetes</taxon>
        <taxon>Pseudonocardiales</taxon>
        <taxon>Pseudonocardiaceae</taxon>
        <taxon>Actinomycetospora</taxon>
    </lineage>
</organism>
<evidence type="ECO:0000256" key="1">
    <source>
        <dbReference type="ARBA" id="ARBA00010062"/>
    </source>
</evidence>
<keyword evidence="6" id="KW-1185">Reference proteome</keyword>
<evidence type="ECO:0000256" key="2">
    <source>
        <dbReference type="ARBA" id="ARBA00022729"/>
    </source>
</evidence>
<keyword evidence="2 3" id="KW-0732">Signal</keyword>
<comment type="similarity">
    <text evidence="1">Belongs to the leucine-binding protein family.</text>
</comment>
<dbReference type="PANTHER" id="PTHR47151:SF2">
    <property type="entry name" value="AMINO ACID BINDING PROTEIN"/>
    <property type="match status" value="1"/>
</dbReference>
<dbReference type="SUPFAM" id="SSF53822">
    <property type="entry name" value="Periplasmic binding protein-like I"/>
    <property type="match status" value="1"/>
</dbReference>
<dbReference type="PANTHER" id="PTHR47151">
    <property type="entry name" value="LEU/ILE/VAL-BINDING ABC TRANSPORTER SUBUNIT"/>
    <property type="match status" value="1"/>
</dbReference>
<dbReference type="Proteomes" id="UP001385809">
    <property type="component" value="Unassembled WGS sequence"/>
</dbReference>
<proteinExistence type="inferred from homology"/>
<gene>
    <name evidence="5" type="ORF">WCD74_16580</name>
</gene>
<dbReference type="InterPro" id="IPR028082">
    <property type="entry name" value="Peripla_BP_I"/>
</dbReference>